<feature type="compositionally biased region" description="Low complexity" evidence="1">
    <location>
        <begin position="124"/>
        <end position="145"/>
    </location>
</feature>
<feature type="chain" id="PRO_5022732915" description="Transglycosylase SLT domain-containing protein" evidence="2">
    <location>
        <begin position="28"/>
        <end position="575"/>
    </location>
</feature>
<feature type="region of interest" description="Disordered" evidence="1">
    <location>
        <begin position="70"/>
        <end position="145"/>
    </location>
</feature>
<keyword evidence="4" id="KW-1185">Reference proteome</keyword>
<gene>
    <name evidence="3" type="ORF">UTRI_02032</name>
</gene>
<name>A0A5C3DY15_9BASI</name>
<feature type="signal peptide" evidence="2">
    <location>
        <begin position="1"/>
        <end position="27"/>
    </location>
</feature>
<dbReference type="EMBL" id="OOIN01000005">
    <property type="protein sequence ID" value="SPO23354.1"/>
    <property type="molecule type" value="Genomic_DNA"/>
</dbReference>
<dbReference type="Proteomes" id="UP000324022">
    <property type="component" value="Unassembled WGS sequence"/>
</dbReference>
<evidence type="ECO:0000256" key="1">
    <source>
        <dbReference type="SAM" id="MobiDB-lite"/>
    </source>
</evidence>
<evidence type="ECO:0008006" key="5">
    <source>
        <dbReference type="Google" id="ProtNLM"/>
    </source>
</evidence>
<keyword evidence="2" id="KW-0732">Signal</keyword>
<reference evidence="3 4" key="1">
    <citation type="submission" date="2018-03" db="EMBL/GenBank/DDBJ databases">
        <authorList>
            <person name="Guldener U."/>
        </authorList>
    </citation>
    <scope>NUCLEOTIDE SEQUENCE [LARGE SCALE GENOMIC DNA]</scope>
    <source>
        <strain evidence="3 4">NBRC100155</strain>
    </source>
</reference>
<sequence>MTRIESWNATLLCMLVLGLFNGNGCNAAVLPRMAPLSTVAMSGNTLSMPTPLPIVSTYTLYFGKGGATTAAPVSSQTSAMPTTSISGPSTASARSTSGSSQCTSKKKHTSARVSAATLPSGGLASSNVSGNISSSASSPSASQQNTVFPTVAPATPTSNMTAQRVSVKVEGVLPHNFVNKVDALVETYHGITGRKARQVALVLANQTGTPANASRAETILSNLAEAYPSNNATIEDARRNETLFDWTTTSRDDNSAGSQHVPSTTTLQASVAEALAPLPHKYIIQAGPSKITLLSNTAGYGPSQARHDLHVIRAWAHDLDQLATPALLDETVAAILSASARYFPELSTRDAARVIMADIKAESDFDPDQISGGRLDSGSSWGLMQVSPFGSAELKLFQKHATVRHNTYSWDQQYNVTTTPDTFGAGALLDWDTGKVMDLKSLTNDDLFRPWVNIHVATWIQSNLARTSSQDPYTWPDVYQKSNTARNLANDKAAWAAVDDSLVGAGLPRTCLTGLGSWVAGPAVDGYGSYTQKGDDISKPYFQNIAHGLSVLYGKTVTPDWMNTLALHAGLVDFH</sequence>
<evidence type="ECO:0000256" key="2">
    <source>
        <dbReference type="SAM" id="SignalP"/>
    </source>
</evidence>
<protein>
    <recommendedName>
        <fullName evidence="5">Transglycosylase SLT domain-containing protein</fullName>
    </recommendedName>
</protein>
<organism evidence="3 4">
    <name type="scientific">Ustilago trichophora</name>
    <dbReference type="NCBI Taxonomy" id="86804"/>
    <lineage>
        <taxon>Eukaryota</taxon>
        <taxon>Fungi</taxon>
        <taxon>Dikarya</taxon>
        <taxon>Basidiomycota</taxon>
        <taxon>Ustilaginomycotina</taxon>
        <taxon>Ustilaginomycetes</taxon>
        <taxon>Ustilaginales</taxon>
        <taxon>Ustilaginaceae</taxon>
        <taxon>Ustilago</taxon>
    </lineage>
</organism>
<accession>A0A5C3DY15</accession>
<feature type="compositionally biased region" description="Polar residues" evidence="1">
    <location>
        <begin position="71"/>
        <end position="85"/>
    </location>
</feature>
<proteinExistence type="predicted"/>
<feature type="compositionally biased region" description="Low complexity" evidence="1">
    <location>
        <begin position="86"/>
        <end position="100"/>
    </location>
</feature>
<dbReference type="OrthoDB" id="3356264at2759"/>
<evidence type="ECO:0000313" key="4">
    <source>
        <dbReference type="Proteomes" id="UP000324022"/>
    </source>
</evidence>
<dbReference type="AlphaFoldDB" id="A0A5C3DY15"/>
<evidence type="ECO:0000313" key="3">
    <source>
        <dbReference type="EMBL" id="SPO23354.1"/>
    </source>
</evidence>
<dbReference type="Gene3D" id="1.10.530.10">
    <property type="match status" value="1"/>
</dbReference>